<keyword evidence="2" id="KW-1185">Reference proteome</keyword>
<name>A0A2K9NTE6_BACTC</name>
<dbReference type="KEGG" id="bsto:C0V70_09610"/>
<evidence type="ECO:0000313" key="1">
    <source>
        <dbReference type="EMBL" id="AUN98355.1"/>
    </source>
</evidence>
<dbReference type="RefSeq" id="WP_102243646.1">
    <property type="nucleotide sequence ID" value="NZ_CP025704.1"/>
</dbReference>
<protein>
    <submittedName>
        <fullName evidence="1">Uncharacterized protein</fullName>
    </submittedName>
</protein>
<accession>A0A2K9NTE6</accession>
<organism evidence="1 2">
    <name type="scientific">Bacteriovorax stolpii</name>
    <name type="common">Bdellovibrio stolpii</name>
    <dbReference type="NCBI Taxonomy" id="960"/>
    <lineage>
        <taxon>Bacteria</taxon>
        <taxon>Pseudomonadati</taxon>
        <taxon>Bdellovibrionota</taxon>
        <taxon>Bacteriovoracia</taxon>
        <taxon>Bacteriovoracales</taxon>
        <taxon>Bacteriovoracaceae</taxon>
        <taxon>Bacteriovorax</taxon>
    </lineage>
</organism>
<dbReference type="Gene3D" id="3.50.50.60">
    <property type="entry name" value="FAD/NAD(P)-binding domain"/>
    <property type="match status" value="1"/>
</dbReference>
<dbReference type="EMBL" id="CP025704">
    <property type="protein sequence ID" value="AUN98355.1"/>
    <property type="molecule type" value="Genomic_DNA"/>
</dbReference>
<dbReference type="AlphaFoldDB" id="A0A2K9NTE6"/>
<dbReference type="SUPFAM" id="SSF51905">
    <property type="entry name" value="FAD/NAD(P)-binding domain"/>
    <property type="match status" value="1"/>
</dbReference>
<gene>
    <name evidence="1" type="ORF">C0V70_09610</name>
</gene>
<sequence length="349" mass="39440">MGNSSNQTIFDLAVIGNGVAAQSFLWNLSLSERKSQNFSIAHIFSNEIAPACSLRTCATVSLNGIEEDVSPLGNDMREAFFLFDDLYKTYHPEGVEEVKRVVISTNENDTKKLLRRYKKLDTIKNPRIHDEHQGTEYNSYIISPEIFSSWLSSQITVAKTNFPFFAKDLEKRGEHFAVKLADGREVLARKVLFATGAFAKIFERFHAPPEAESIEDKNTIKAGSFLERDIDLGEKSFYISIDGNYVLYRRNALEKKLIIGSLTTIGAYEAPDVHGLSKLLLKMKGILTFDVGEMKDYKITTGLRHKGPRRLLIAGALDEEKKLFRVNGLYKNGFTMAFLAAKRLEKMIF</sequence>
<dbReference type="InterPro" id="IPR036188">
    <property type="entry name" value="FAD/NAD-bd_sf"/>
</dbReference>
<dbReference type="Proteomes" id="UP000235584">
    <property type="component" value="Chromosome"/>
</dbReference>
<reference evidence="1 2" key="1">
    <citation type="submission" date="2018-01" db="EMBL/GenBank/DDBJ databases">
        <title>Complete genome sequence of Bacteriovorax stolpii DSM12778.</title>
        <authorList>
            <person name="Tang B."/>
            <person name="Chang J."/>
        </authorList>
    </citation>
    <scope>NUCLEOTIDE SEQUENCE [LARGE SCALE GENOMIC DNA]</scope>
    <source>
        <strain evidence="1 2">DSM 12778</strain>
    </source>
</reference>
<evidence type="ECO:0000313" key="2">
    <source>
        <dbReference type="Proteomes" id="UP000235584"/>
    </source>
</evidence>
<dbReference type="Gene3D" id="3.30.9.10">
    <property type="entry name" value="D-Amino Acid Oxidase, subunit A, domain 2"/>
    <property type="match status" value="1"/>
</dbReference>
<proteinExistence type="predicted"/>